<organism evidence="1 2">
    <name type="scientific">Rhizoctonia solani</name>
    <dbReference type="NCBI Taxonomy" id="456999"/>
    <lineage>
        <taxon>Eukaryota</taxon>
        <taxon>Fungi</taxon>
        <taxon>Dikarya</taxon>
        <taxon>Basidiomycota</taxon>
        <taxon>Agaricomycotina</taxon>
        <taxon>Agaricomycetes</taxon>
        <taxon>Cantharellales</taxon>
        <taxon>Ceratobasidiaceae</taxon>
        <taxon>Rhizoctonia</taxon>
    </lineage>
</organism>
<protein>
    <submittedName>
        <fullName evidence="1">Uncharacterized protein</fullName>
    </submittedName>
</protein>
<dbReference type="Proteomes" id="UP000663827">
    <property type="component" value="Unassembled WGS sequence"/>
</dbReference>
<evidence type="ECO:0000313" key="1">
    <source>
        <dbReference type="EMBL" id="CAE7220629.1"/>
    </source>
</evidence>
<reference evidence="1" key="1">
    <citation type="submission" date="2021-01" db="EMBL/GenBank/DDBJ databases">
        <authorList>
            <person name="Kaushik A."/>
        </authorList>
    </citation>
    <scope>NUCLEOTIDE SEQUENCE</scope>
    <source>
        <strain evidence="1">AG5</strain>
    </source>
</reference>
<proteinExistence type="predicted"/>
<gene>
    <name evidence="1" type="ORF">RDB_LOCUS166268</name>
</gene>
<evidence type="ECO:0000313" key="2">
    <source>
        <dbReference type="Proteomes" id="UP000663827"/>
    </source>
</evidence>
<name>A0A8H3EA74_9AGAM</name>
<dbReference type="AlphaFoldDB" id="A0A8H3EA74"/>
<sequence length="111" mass="12538">MTEEEEDNKRHELKTKRRDLTGYDDEFVSGQAGMKRAVLANMIRISMERSLGPNSMGVDGNPAATFTRRESNLDAKFVADDELQRALVRSRRSKTRKINKLAPEGLAKRGT</sequence>
<dbReference type="EMBL" id="CAJNJQ010005665">
    <property type="protein sequence ID" value="CAE7220629.1"/>
    <property type="molecule type" value="Genomic_DNA"/>
</dbReference>
<comment type="caution">
    <text evidence="1">The sequence shown here is derived from an EMBL/GenBank/DDBJ whole genome shotgun (WGS) entry which is preliminary data.</text>
</comment>
<accession>A0A8H3EA74</accession>